<evidence type="ECO:0000256" key="1">
    <source>
        <dbReference type="SAM" id="MobiDB-lite"/>
    </source>
</evidence>
<protein>
    <recommendedName>
        <fullName evidence="5">Secreted protein</fullName>
    </recommendedName>
</protein>
<organism evidence="3 4">
    <name type="scientific">Corynebacterium halotolerans YIM 70093 = DSM 44683</name>
    <dbReference type="NCBI Taxonomy" id="1121362"/>
    <lineage>
        <taxon>Bacteria</taxon>
        <taxon>Bacillati</taxon>
        <taxon>Actinomycetota</taxon>
        <taxon>Actinomycetes</taxon>
        <taxon>Mycobacteriales</taxon>
        <taxon>Corynebacteriaceae</taxon>
        <taxon>Corynebacterium</taxon>
    </lineage>
</organism>
<evidence type="ECO:0000313" key="3">
    <source>
        <dbReference type="EMBL" id="AGF72003.1"/>
    </source>
</evidence>
<dbReference type="PROSITE" id="PS51257">
    <property type="entry name" value="PROKAR_LIPOPROTEIN"/>
    <property type="match status" value="1"/>
</dbReference>
<sequence length="221" mass="22777">MPRTTTMTRRLLTGFAAASLTLGLAACASVEDDTRLGDDSPEQTGAAHTTPEGADTANPGDITTVTDTTAGVQDEGAGGSQDTGDPQATEEGAEGDTQEIDLVDGSSVAVPVPLAEAINTHSADFGTPTGVEEGSDGRYLVSYEEDSYLAYSADTGAQPLIGMIAQTWMNEGGLDSDLGLPTGPEEAIPDGEGWTQEFTNGTISWVPAPLGDEYTSEIEQN</sequence>
<dbReference type="PATRIC" id="fig|1121362.3.peg.1001"/>
<dbReference type="OrthoDB" id="4369514at2"/>
<gene>
    <name evidence="3" type="ORF">A605_04985</name>
</gene>
<reference evidence="3 4" key="1">
    <citation type="journal article" date="2012" name="Stand. Genomic Sci.">
        <title>Genome sequence of the halotolerant bacterium Corynebacterium halotolerans type strain YIM 70093(T) (= DSM 44683(T)).</title>
        <authorList>
            <person name="Ruckert C."/>
            <person name="Albersmeier A."/>
            <person name="Al-Dilaimi A."/>
            <person name="Niehaus K."/>
            <person name="Szczepanowski R."/>
            <person name="Kalinowski J."/>
        </authorList>
    </citation>
    <scope>NUCLEOTIDE SEQUENCE [LARGE SCALE GENOMIC DNA]</scope>
    <source>
        <strain evidence="3">YIM 70093</strain>
    </source>
</reference>
<feature type="signal peptide" evidence="2">
    <location>
        <begin position="1"/>
        <end position="28"/>
    </location>
</feature>
<dbReference type="RefSeq" id="WP_015400422.1">
    <property type="nucleotide sequence ID" value="NC_020302.1"/>
</dbReference>
<feature type="compositionally biased region" description="Polar residues" evidence="1">
    <location>
        <begin position="61"/>
        <end position="71"/>
    </location>
</feature>
<proteinExistence type="predicted"/>
<feature type="compositionally biased region" description="Acidic residues" evidence="1">
    <location>
        <begin position="91"/>
        <end position="100"/>
    </location>
</feature>
<dbReference type="Pfam" id="PF08310">
    <property type="entry name" value="LGFP"/>
    <property type="match status" value="1"/>
</dbReference>
<dbReference type="STRING" id="1121362.A605_04985"/>
<dbReference type="InterPro" id="IPR013207">
    <property type="entry name" value="LGFP"/>
</dbReference>
<keyword evidence="4" id="KW-1185">Reference proteome</keyword>
<evidence type="ECO:0008006" key="5">
    <source>
        <dbReference type="Google" id="ProtNLM"/>
    </source>
</evidence>
<dbReference type="Proteomes" id="UP000011723">
    <property type="component" value="Chromosome"/>
</dbReference>
<accession>M1NKU9</accession>
<feature type="region of interest" description="Disordered" evidence="1">
    <location>
        <begin position="33"/>
        <end position="100"/>
    </location>
</feature>
<name>M1NKU9_9CORY</name>
<dbReference type="HOGENOM" id="CLU_098619_0_0_11"/>
<dbReference type="AlphaFoldDB" id="M1NKU9"/>
<dbReference type="KEGG" id="chn:A605_04985"/>
<feature type="chain" id="PRO_5004015833" description="Secreted protein" evidence="2">
    <location>
        <begin position="29"/>
        <end position="221"/>
    </location>
</feature>
<keyword evidence="2" id="KW-0732">Signal</keyword>
<dbReference type="eggNOG" id="COG5479">
    <property type="taxonomic scope" value="Bacteria"/>
</dbReference>
<dbReference type="EMBL" id="CP003697">
    <property type="protein sequence ID" value="AGF72003.1"/>
    <property type="molecule type" value="Genomic_DNA"/>
</dbReference>
<evidence type="ECO:0000313" key="4">
    <source>
        <dbReference type="Proteomes" id="UP000011723"/>
    </source>
</evidence>
<evidence type="ECO:0000256" key="2">
    <source>
        <dbReference type="SAM" id="SignalP"/>
    </source>
</evidence>